<evidence type="ECO:0000256" key="1">
    <source>
        <dbReference type="SAM" id="MobiDB-lite"/>
    </source>
</evidence>
<gene>
    <name evidence="3" type="ORF">OUZ56_009960</name>
</gene>
<feature type="compositionally biased region" description="Low complexity" evidence="1">
    <location>
        <begin position="180"/>
        <end position="197"/>
    </location>
</feature>
<dbReference type="EMBL" id="JAOYFB010000037">
    <property type="protein sequence ID" value="KAK4024538.1"/>
    <property type="molecule type" value="Genomic_DNA"/>
</dbReference>
<evidence type="ECO:0000256" key="2">
    <source>
        <dbReference type="SAM" id="Phobius"/>
    </source>
</evidence>
<dbReference type="PANTHER" id="PTHR16021:SF23">
    <property type="entry name" value="FI18411P1-RELATED"/>
    <property type="match status" value="1"/>
</dbReference>
<feature type="region of interest" description="Disordered" evidence="1">
    <location>
        <begin position="732"/>
        <end position="771"/>
    </location>
</feature>
<dbReference type="SUPFAM" id="SSF50370">
    <property type="entry name" value="Ricin B-like lectins"/>
    <property type="match status" value="1"/>
</dbReference>
<dbReference type="InterPro" id="IPR035992">
    <property type="entry name" value="Ricin_B-like_lectins"/>
</dbReference>
<accession>A0ABR0AHT6</accession>
<reference evidence="3 4" key="1">
    <citation type="journal article" date="2023" name="Nucleic Acids Res.">
        <title>The hologenome of Daphnia magna reveals possible DNA methylation and microbiome-mediated evolution of the host genome.</title>
        <authorList>
            <person name="Chaturvedi A."/>
            <person name="Li X."/>
            <person name="Dhandapani V."/>
            <person name="Marshall H."/>
            <person name="Kissane S."/>
            <person name="Cuenca-Cambronero M."/>
            <person name="Asole G."/>
            <person name="Calvet F."/>
            <person name="Ruiz-Romero M."/>
            <person name="Marangio P."/>
            <person name="Guigo R."/>
            <person name="Rago D."/>
            <person name="Mirbahai L."/>
            <person name="Eastwood N."/>
            <person name="Colbourne J.K."/>
            <person name="Zhou J."/>
            <person name="Mallon E."/>
            <person name="Orsini L."/>
        </authorList>
    </citation>
    <scope>NUCLEOTIDE SEQUENCE [LARGE SCALE GENOMIC DNA]</scope>
    <source>
        <strain evidence="3">LRV0_1</strain>
    </source>
</reference>
<proteinExistence type="predicted"/>
<feature type="region of interest" description="Disordered" evidence="1">
    <location>
        <begin position="175"/>
        <end position="197"/>
    </location>
</feature>
<feature type="transmembrane region" description="Helical" evidence="2">
    <location>
        <begin position="665"/>
        <end position="686"/>
    </location>
</feature>
<feature type="region of interest" description="Disordered" evidence="1">
    <location>
        <begin position="224"/>
        <end position="393"/>
    </location>
</feature>
<dbReference type="Proteomes" id="UP001234178">
    <property type="component" value="Unassembled WGS sequence"/>
</dbReference>
<protein>
    <submittedName>
        <fullName evidence="3">Uncharacterized protein</fullName>
    </submittedName>
</protein>
<organism evidence="3 4">
    <name type="scientific">Daphnia magna</name>
    <dbReference type="NCBI Taxonomy" id="35525"/>
    <lineage>
        <taxon>Eukaryota</taxon>
        <taxon>Metazoa</taxon>
        <taxon>Ecdysozoa</taxon>
        <taxon>Arthropoda</taxon>
        <taxon>Crustacea</taxon>
        <taxon>Branchiopoda</taxon>
        <taxon>Diplostraca</taxon>
        <taxon>Cladocera</taxon>
        <taxon>Anomopoda</taxon>
        <taxon>Daphniidae</taxon>
        <taxon>Daphnia</taxon>
    </lineage>
</organism>
<sequence length="771" mass="85658">MEDCDIDWTKCQEELKTFITSNDPLVQSQVSVENCSKATNKGQAFEYTSDFTIRPFNTNACAKANTTMLILQEYANTGSISATFEHTGQLMATDRTGLHSPASDRKCLTLKVGRLSLGHCHGSSRKQQINFEYRNPHQIRTLSAAAIIALHTQQSLDGTQLPLIPLLLKRESKTNNENLTTPTTQKSISSTSSTTTTVKPTTKLSTITIKTTIATTAIKTTVKSTSLTTRPTTTTKPTTTTTKPTTTTTKPTTTTTKPTTTTTKPTTTTTKPTTTTNKPTTTTTKPTTTTTKSTTTTTTPTTTTTKPTTTTEEPTTTTTLPTTTTTKPTTTTTRPTTPSTEPTLPSTTTETTSTALSSTTTMATTTTTELISNSTTNNTTTEKIEDPPVTKNHTITEDAIMEIIDDTEQTAQQEIPEAASLTLEQVPEVPIKDETESGLPQNIEEFGDKIKFKISKMHEQYKISIETEHENKLAKEICDVYCQLSTIKKTQAVILAQSNGILAASALGLPICTRLQGFGQAMTLQKCATKRIFISAKESKCGFQPFFTYEDKNCNWSRWMVYTSIFRLLLENSFDGEWVKQKASIHMPNLDLITEFEELHLNDFDYSLKSHPAHKTMEMEQLNILNNLVELMQESNSKSVSDIVMSEKQDNQIGTMFSWLDTLKILILSIIGFIIFIVCLRILIICDPVTRIMEKIRQTRRLRRYGINREEAHELTAMIANSSTQPPEEIIEQPFTRMTAPTPLTMERPTQSRPAQPSAPKQRIYPIMEEN</sequence>
<comment type="caution">
    <text evidence="3">The sequence shown here is derived from an EMBL/GenBank/DDBJ whole genome shotgun (WGS) entry which is preliminary data.</text>
</comment>
<dbReference type="PANTHER" id="PTHR16021">
    <property type="entry name" value="MANSC DOMAIN CONTAINING PROTEIN 1"/>
    <property type="match status" value="1"/>
</dbReference>
<feature type="compositionally biased region" description="Low complexity" evidence="1">
    <location>
        <begin position="224"/>
        <end position="381"/>
    </location>
</feature>
<dbReference type="InterPro" id="IPR052660">
    <property type="entry name" value="Erythrocyte_Invasion_ImmMod"/>
</dbReference>
<keyword evidence="2" id="KW-0812">Transmembrane</keyword>
<name>A0ABR0AHT6_9CRUS</name>
<keyword evidence="2" id="KW-1133">Transmembrane helix</keyword>
<evidence type="ECO:0000313" key="3">
    <source>
        <dbReference type="EMBL" id="KAK4024538.1"/>
    </source>
</evidence>
<keyword evidence="2" id="KW-0472">Membrane</keyword>
<evidence type="ECO:0000313" key="4">
    <source>
        <dbReference type="Proteomes" id="UP001234178"/>
    </source>
</evidence>
<keyword evidence="4" id="KW-1185">Reference proteome</keyword>